<feature type="compositionally biased region" description="Low complexity" evidence="2">
    <location>
        <begin position="179"/>
        <end position="195"/>
    </location>
</feature>
<dbReference type="OrthoDB" id="8054893at2759"/>
<evidence type="ECO:0000313" key="4">
    <source>
        <dbReference type="EMBL" id="RHZ84770.1"/>
    </source>
</evidence>
<evidence type="ECO:0000256" key="2">
    <source>
        <dbReference type="SAM" id="MobiDB-lite"/>
    </source>
</evidence>
<dbReference type="Proteomes" id="UP000266861">
    <property type="component" value="Unassembled WGS sequence"/>
</dbReference>
<name>A0A397JJS8_9GLOM</name>
<dbReference type="EMBL" id="PQFF01000071">
    <property type="protein sequence ID" value="RHZ84770.1"/>
    <property type="molecule type" value="Genomic_DNA"/>
</dbReference>
<gene>
    <name evidence="4" type="ORF">Glove_75g26</name>
</gene>
<dbReference type="SMART" id="SM00343">
    <property type="entry name" value="ZnF_C2HC"/>
    <property type="match status" value="1"/>
</dbReference>
<dbReference type="Gene3D" id="4.10.60.10">
    <property type="entry name" value="Zinc finger, CCHC-type"/>
    <property type="match status" value="1"/>
</dbReference>
<dbReference type="InterPro" id="IPR001878">
    <property type="entry name" value="Znf_CCHC"/>
</dbReference>
<feature type="region of interest" description="Disordered" evidence="2">
    <location>
        <begin position="127"/>
        <end position="146"/>
    </location>
</feature>
<dbReference type="SUPFAM" id="SSF57756">
    <property type="entry name" value="Retrovirus zinc finger-like domains"/>
    <property type="match status" value="1"/>
</dbReference>
<protein>
    <recommendedName>
        <fullName evidence="3">CCHC-type domain-containing protein</fullName>
    </recommendedName>
</protein>
<dbReference type="GO" id="GO:0008270">
    <property type="term" value="F:zinc ion binding"/>
    <property type="evidence" value="ECO:0007669"/>
    <property type="project" value="UniProtKB-KW"/>
</dbReference>
<dbReference type="Pfam" id="PF00098">
    <property type="entry name" value="zf-CCHC"/>
    <property type="match status" value="1"/>
</dbReference>
<evidence type="ECO:0000313" key="5">
    <source>
        <dbReference type="Proteomes" id="UP000266861"/>
    </source>
</evidence>
<keyword evidence="1" id="KW-0479">Metal-binding</keyword>
<evidence type="ECO:0000256" key="1">
    <source>
        <dbReference type="PROSITE-ProRule" id="PRU00047"/>
    </source>
</evidence>
<dbReference type="AlphaFoldDB" id="A0A397JJS8"/>
<dbReference type="InterPro" id="IPR036875">
    <property type="entry name" value="Znf_CCHC_sf"/>
</dbReference>
<evidence type="ECO:0000259" key="3">
    <source>
        <dbReference type="PROSITE" id="PS50158"/>
    </source>
</evidence>
<keyword evidence="1" id="KW-0862">Zinc</keyword>
<reference evidence="4 5" key="1">
    <citation type="submission" date="2018-08" db="EMBL/GenBank/DDBJ databases">
        <title>Genome and evolution of the arbuscular mycorrhizal fungus Diversispora epigaea (formerly Glomus versiforme) and its bacterial endosymbionts.</title>
        <authorList>
            <person name="Sun X."/>
            <person name="Fei Z."/>
            <person name="Harrison M."/>
        </authorList>
    </citation>
    <scope>NUCLEOTIDE SEQUENCE [LARGE SCALE GENOMIC DNA]</scope>
    <source>
        <strain evidence="4 5">IT104</strain>
    </source>
</reference>
<accession>A0A397JJS8</accession>
<organism evidence="4 5">
    <name type="scientific">Diversispora epigaea</name>
    <dbReference type="NCBI Taxonomy" id="1348612"/>
    <lineage>
        <taxon>Eukaryota</taxon>
        <taxon>Fungi</taxon>
        <taxon>Fungi incertae sedis</taxon>
        <taxon>Mucoromycota</taxon>
        <taxon>Glomeromycotina</taxon>
        <taxon>Glomeromycetes</taxon>
        <taxon>Diversisporales</taxon>
        <taxon>Diversisporaceae</taxon>
        <taxon>Diversispora</taxon>
    </lineage>
</organism>
<feature type="region of interest" description="Disordered" evidence="2">
    <location>
        <begin position="370"/>
        <end position="391"/>
    </location>
</feature>
<proteinExistence type="predicted"/>
<feature type="compositionally biased region" description="Low complexity" evidence="2">
    <location>
        <begin position="134"/>
        <end position="146"/>
    </location>
</feature>
<comment type="caution">
    <text evidence="4">The sequence shown here is derived from an EMBL/GenBank/DDBJ whole genome shotgun (WGS) entry which is preliminary data.</text>
</comment>
<keyword evidence="1" id="KW-0863">Zinc-finger</keyword>
<sequence>MEERWSSELMNRKQYPTETVDQFYNALNELWIRLEDEQERYPKVAKTHIFINGLRPELSTAIAPFMSNTLEEVVERAKAFETAFLRNRGPTVVTTNSYLNFSSSNSVENTLAKLAESVNTIMARLDKREASPRSNNYNNYNNTSNSNSGRSRVVCFNCGIPEHISRDCSKPQPRPNNRPPMNNTNNMNNNNPSTNGKDIQGLLAMLDELRMNESNSGSNASSGSSSQENNLRQSFLNIYQTETEAPFYLAKRNRPLKDERADPVVARRKKPDGVLVNGDKAKEAEPQIVVDFEEDPFRENLNPDAMEEEIEPRENKVKTVKKRRTSPVRRRRLSSNFLLGYAILHRHRPTKQVCKYHIWAITSCRLKFETRPSEESPEEKNGDQEKNENEC</sequence>
<dbReference type="PROSITE" id="PS50158">
    <property type="entry name" value="ZF_CCHC"/>
    <property type="match status" value="1"/>
</dbReference>
<dbReference type="GO" id="GO:0003676">
    <property type="term" value="F:nucleic acid binding"/>
    <property type="evidence" value="ECO:0007669"/>
    <property type="project" value="InterPro"/>
</dbReference>
<feature type="region of interest" description="Disordered" evidence="2">
    <location>
        <begin position="165"/>
        <end position="198"/>
    </location>
</feature>
<keyword evidence="5" id="KW-1185">Reference proteome</keyword>
<feature type="domain" description="CCHC-type" evidence="3">
    <location>
        <begin position="155"/>
        <end position="170"/>
    </location>
</feature>